<evidence type="ECO:0000256" key="1">
    <source>
        <dbReference type="SAM" id="Coils"/>
    </source>
</evidence>
<organism evidence="4 5">
    <name type="scientific">Musa troglodytarum</name>
    <name type="common">fe'i banana</name>
    <dbReference type="NCBI Taxonomy" id="320322"/>
    <lineage>
        <taxon>Eukaryota</taxon>
        <taxon>Viridiplantae</taxon>
        <taxon>Streptophyta</taxon>
        <taxon>Embryophyta</taxon>
        <taxon>Tracheophyta</taxon>
        <taxon>Spermatophyta</taxon>
        <taxon>Magnoliopsida</taxon>
        <taxon>Liliopsida</taxon>
        <taxon>Zingiberales</taxon>
        <taxon>Musaceae</taxon>
        <taxon>Musa</taxon>
    </lineage>
</organism>
<feature type="compositionally biased region" description="Polar residues" evidence="2">
    <location>
        <begin position="189"/>
        <end position="204"/>
    </location>
</feature>
<feature type="coiled-coil region" evidence="1">
    <location>
        <begin position="745"/>
        <end position="895"/>
    </location>
</feature>
<sequence length="1031" mass="113440">MAALMCPSSPNSLRLQFGFRCRESSAVFLRVRFRPTNRRVVVSFAGGEAARSGGWGRPWNGSDGSPDGLAGWSEMGTGAGQSKKKGGLRGEECRFRSTFCDEFGSLSEMLGAWLAGVLFAAGVTFATLSIVNKNASAAKQQVEPLAREQEILMSSVDASEKDNRVGEVSNVVTIGEESIISDRNEDNETGTSENFTPTNVNGDVSESRYGDMQDLESSLSENIKSVGDGVIEIKRTSTLDDLGVAQNIDNLPLFAGLSNSTHELPTYEDGFSYETSKSDDLVCATTFDTLESGIGKDVNADGTVALVDLTSVNTASTNAISNNHEETINSNSETPSQFLGEFESQVPSDSITPDVKRIDSEEIDYQFSFEDVVANVSLLKDQDIEQNNMLQLPAKVCTECPIVHDKNETVPIEKLSDLVPDHSEEQMLQFDSISSAEGHNLNDSDLASVQSVVVSTDPTKKEPDLKCDNETERNSLFASLLPKKSFSHSGIPAPSLVYAAQQVPPGMILVPAFVDQVQGHALAALQVLKVIEVDAQPGDLCTRREYARWLVTASNVFSRNTFSKVYPAMYIENLTELAFDDVTPEDPDFPFIQGLAEAGLISSKLSRSDLDVSVNSLDDYVLFSPDSPLSRQHLISWKMALERRQLPEVDKNHLYQCTGYIDVDKINPDAWPALVADFGGGEQGITSLAFGYTRLFQPDKPVTKAQAAIAIATGDAAEVVGEELARIEAESLAETAVNAHTTLVAQVEKDLNASFEEELAKERQKTKDLEKLAEEARLELNRLRTQREEEKIALITSRATVESEMEVLSRLRHGVEEQLQNLMSNKLEISFERDRMNKLRKEVESENQVIIRLQYELEVERKALVMARSWAEEEAKRAREQAKALEEARERWERHGIKIVVDGDLRDDASIGTTWLSAGDQPPVDETIGRGETLVKKLKEMAAEMKHRSSVTIEKIIQRIVMIISALKQWVSVASNHATELRIAGISKAKNAMIEFKESASGFNLVIVDKARRVVADCKGSVGKISQKFKA</sequence>
<evidence type="ECO:0000313" key="4">
    <source>
        <dbReference type="EMBL" id="URE00252.1"/>
    </source>
</evidence>
<keyword evidence="5" id="KW-1185">Reference proteome</keyword>
<dbReference type="PANTHER" id="PTHR33740">
    <property type="entry name" value="GPI-ANCHORED ADHESIN-LIKE PROTEIN"/>
    <property type="match status" value="1"/>
</dbReference>
<dbReference type="OrthoDB" id="2020668at2759"/>
<dbReference type="EMBL" id="CP097507">
    <property type="protein sequence ID" value="URE00252.1"/>
    <property type="molecule type" value="Genomic_DNA"/>
</dbReference>
<protein>
    <submittedName>
        <fullName evidence="4">S-layer protein</fullName>
    </submittedName>
</protein>
<keyword evidence="1" id="KW-0175">Coiled coil</keyword>
<proteinExistence type="predicted"/>
<feature type="domain" description="SLH" evidence="3">
    <location>
        <begin position="575"/>
        <end position="652"/>
    </location>
</feature>
<dbReference type="AlphaFoldDB" id="A0A9E7FTU7"/>
<dbReference type="InterPro" id="IPR001119">
    <property type="entry name" value="SLH_dom"/>
</dbReference>
<feature type="region of interest" description="Disordered" evidence="2">
    <location>
        <begin position="183"/>
        <end position="204"/>
    </location>
</feature>
<gene>
    <name evidence="4" type="ORF">MUK42_21190</name>
</gene>
<dbReference type="PROSITE" id="PS51272">
    <property type="entry name" value="SLH"/>
    <property type="match status" value="1"/>
</dbReference>
<evidence type="ECO:0000256" key="2">
    <source>
        <dbReference type="SAM" id="MobiDB-lite"/>
    </source>
</evidence>
<evidence type="ECO:0000313" key="5">
    <source>
        <dbReference type="Proteomes" id="UP001055439"/>
    </source>
</evidence>
<name>A0A9E7FTU7_9LILI</name>
<dbReference type="PANTHER" id="PTHR33740:SF3">
    <property type="entry name" value="GPI-ANCHORED ADHESIN-LIKE PROTEIN"/>
    <property type="match status" value="1"/>
</dbReference>
<reference evidence="4" key="1">
    <citation type="submission" date="2022-05" db="EMBL/GenBank/DDBJ databases">
        <title>The Musa troglodytarum L. genome provides insights into the mechanism of non-climacteric behaviour and enrichment of carotenoids.</title>
        <authorList>
            <person name="Wang J."/>
        </authorList>
    </citation>
    <scope>NUCLEOTIDE SEQUENCE</scope>
    <source>
        <tissue evidence="4">Leaf</tissue>
    </source>
</reference>
<accession>A0A9E7FTU7</accession>
<evidence type="ECO:0000259" key="3">
    <source>
        <dbReference type="PROSITE" id="PS51272"/>
    </source>
</evidence>
<dbReference type="Proteomes" id="UP001055439">
    <property type="component" value="Chromosome 5"/>
</dbReference>